<dbReference type="InterPro" id="IPR003598">
    <property type="entry name" value="Ig_sub2"/>
</dbReference>
<proteinExistence type="predicted"/>
<comment type="caution">
    <text evidence="6">The sequence shown here is derived from an EMBL/GenBank/DDBJ whole genome shotgun (WGS) entry which is preliminary data.</text>
</comment>
<keyword evidence="7" id="KW-1185">Reference proteome</keyword>
<evidence type="ECO:0000256" key="4">
    <source>
        <dbReference type="ARBA" id="ARBA00023319"/>
    </source>
</evidence>
<feature type="domain" description="Ig-like" evidence="5">
    <location>
        <begin position="236"/>
        <end position="333"/>
    </location>
</feature>
<evidence type="ECO:0000259" key="5">
    <source>
        <dbReference type="PROSITE" id="PS50835"/>
    </source>
</evidence>
<dbReference type="EMBL" id="VYZV01042749">
    <property type="protein sequence ID" value="NXS76172.1"/>
    <property type="molecule type" value="Genomic_DNA"/>
</dbReference>
<feature type="non-terminal residue" evidence="6">
    <location>
        <position position="352"/>
    </location>
</feature>
<keyword evidence="4" id="KW-0393">Immunoglobulin domain</keyword>
<protein>
    <submittedName>
        <fullName evidence="6">SHPS1 phosphatase</fullName>
    </submittedName>
</protein>
<dbReference type="InterPro" id="IPR003597">
    <property type="entry name" value="Ig_C1-set"/>
</dbReference>
<dbReference type="InterPro" id="IPR013106">
    <property type="entry name" value="Ig_V-set"/>
</dbReference>
<dbReference type="InterPro" id="IPR036179">
    <property type="entry name" value="Ig-like_dom_sf"/>
</dbReference>
<dbReference type="SMART" id="SM00408">
    <property type="entry name" value="IGc2"/>
    <property type="match status" value="1"/>
</dbReference>
<gene>
    <name evidence="6" type="primary">Sirpa_0</name>
    <name evidence="6" type="ORF">PANHAL_R08447</name>
</gene>
<evidence type="ECO:0000256" key="3">
    <source>
        <dbReference type="ARBA" id="ARBA00023180"/>
    </source>
</evidence>
<feature type="non-terminal residue" evidence="6">
    <location>
        <position position="1"/>
    </location>
</feature>
<keyword evidence="1" id="KW-0732">Signal</keyword>
<dbReference type="AlphaFoldDB" id="A0A7L2WZC8"/>
<dbReference type="Pfam" id="PF07686">
    <property type="entry name" value="V-set"/>
    <property type="match status" value="1"/>
</dbReference>
<evidence type="ECO:0000256" key="2">
    <source>
        <dbReference type="ARBA" id="ARBA00023157"/>
    </source>
</evidence>
<name>A0A7L2WZC8_PANHA</name>
<keyword evidence="3" id="KW-0325">Glycoprotein</keyword>
<reference evidence="6 7" key="1">
    <citation type="submission" date="2019-09" db="EMBL/GenBank/DDBJ databases">
        <title>Bird 10,000 Genomes (B10K) Project - Family phase.</title>
        <authorList>
            <person name="Zhang G."/>
        </authorList>
    </citation>
    <scope>NUCLEOTIDE SEQUENCE [LARGE SCALE GENOMIC DNA]</scope>
    <source>
        <strain evidence="6">B10K-DU-012-58</strain>
        <tissue evidence="6">Muscle</tissue>
    </source>
</reference>
<evidence type="ECO:0000313" key="7">
    <source>
        <dbReference type="Proteomes" id="UP000580171"/>
    </source>
</evidence>
<dbReference type="InterPro" id="IPR013783">
    <property type="entry name" value="Ig-like_fold"/>
</dbReference>
<dbReference type="OrthoDB" id="6370831at2759"/>
<dbReference type="PROSITE" id="PS50835">
    <property type="entry name" value="IG_LIKE"/>
    <property type="match status" value="3"/>
</dbReference>
<keyword evidence="2" id="KW-1015">Disulfide bond</keyword>
<dbReference type="SMART" id="SM00407">
    <property type="entry name" value="IGc1"/>
    <property type="match status" value="2"/>
</dbReference>
<organism evidence="6 7">
    <name type="scientific">Pandion haliaetus</name>
    <name type="common">Osprey</name>
    <name type="synonym">Falco haliaetus</name>
    <dbReference type="NCBI Taxonomy" id="56262"/>
    <lineage>
        <taxon>Eukaryota</taxon>
        <taxon>Metazoa</taxon>
        <taxon>Chordata</taxon>
        <taxon>Craniata</taxon>
        <taxon>Vertebrata</taxon>
        <taxon>Euteleostomi</taxon>
        <taxon>Archelosauria</taxon>
        <taxon>Archosauria</taxon>
        <taxon>Dinosauria</taxon>
        <taxon>Saurischia</taxon>
        <taxon>Theropoda</taxon>
        <taxon>Coelurosauria</taxon>
        <taxon>Aves</taxon>
        <taxon>Neognathae</taxon>
        <taxon>Neoaves</taxon>
        <taxon>Telluraves</taxon>
        <taxon>Accipitrimorphae</taxon>
        <taxon>Accipitriformes</taxon>
        <taxon>Pandionidae</taxon>
        <taxon>Pandion</taxon>
    </lineage>
</organism>
<dbReference type="FunFam" id="2.60.40.10:FF:000295">
    <property type="entry name" value="Tyrosine-protein phosphatase non-receptor type substrate 1"/>
    <property type="match status" value="1"/>
</dbReference>
<dbReference type="InterPro" id="IPR051755">
    <property type="entry name" value="Ig-like_CS_Receptor"/>
</dbReference>
<evidence type="ECO:0000313" key="6">
    <source>
        <dbReference type="EMBL" id="NXS76172.1"/>
    </source>
</evidence>
<accession>A0A7L2WZC8</accession>
<dbReference type="Proteomes" id="UP000580171">
    <property type="component" value="Unassembled WGS sequence"/>
</dbReference>
<dbReference type="Gene3D" id="2.60.40.10">
    <property type="entry name" value="Immunoglobulins"/>
    <property type="match status" value="3"/>
</dbReference>
<feature type="domain" description="Ig-like" evidence="5">
    <location>
        <begin position="122"/>
        <end position="223"/>
    </location>
</feature>
<dbReference type="PANTHER" id="PTHR19971">
    <property type="entry name" value="SIGNAL-REGULATORY PROTEIN BETA"/>
    <property type="match status" value="1"/>
</dbReference>
<dbReference type="SMART" id="SM00406">
    <property type="entry name" value="IGv"/>
    <property type="match status" value="1"/>
</dbReference>
<sequence length="352" mass="38267">GAGAQTSPDFELQQPQDNMSVTAGETLTLTCTMSRSSLPGPVKWLKGWGSGNETVYDQTGDFPHVTRIVSDSNTDFSIRIKDVRPEDAGTYYCVKFHKSVGGLDVFRRGKGTVVSVHAKPTPPVVSGPDQRTGLGQLVPFTCTAGGFFPKEVDVKWFKEKARISGQQPQYEAVIPVPPPNITLGQTKSSYNVASTVTVMLQKNDVRSQLVCEVGHSTLTTPLRGRYQLGKALRVSPEVNVVTDLLSPLEGNRTMNFTCHVKGFYPGNVSVTWLENGTEIKVENTSQPVETPEGLFTLRSLLEVQATEEKNGSVFTCRVVHDAQDPISRTATLSISVPDRQGPSDRPQTDNGA</sequence>
<dbReference type="InterPro" id="IPR003006">
    <property type="entry name" value="Ig/MHC_CS"/>
</dbReference>
<dbReference type="InterPro" id="IPR003599">
    <property type="entry name" value="Ig_sub"/>
</dbReference>
<feature type="domain" description="Ig-like" evidence="5">
    <location>
        <begin position="8"/>
        <end position="93"/>
    </location>
</feature>
<dbReference type="Pfam" id="PF07654">
    <property type="entry name" value="C1-set"/>
    <property type="match status" value="2"/>
</dbReference>
<evidence type="ECO:0000256" key="1">
    <source>
        <dbReference type="ARBA" id="ARBA00022729"/>
    </source>
</evidence>
<dbReference type="InterPro" id="IPR007110">
    <property type="entry name" value="Ig-like_dom"/>
</dbReference>
<dbReference type="SMART" id="SM00409">
    <property type="entry name" value="IG"/>
    <property type="match status" value="2"/>
</dbReference>
<dbReference type="PROSITE" id="PS00290">
    <property type="entry name" value="IG_MHC"/>
    <property type="match status" value="1"/>
</dbReference>
<dbReference type="SUPFAM" id="SSF48726">
    <property type="entry name" value="Immunoglobulin"/>
    <property type="match status" value="3"/>
</dbReference>